<feature type="compositionally biased region" description="Pro residues" evidence="2">
    <location>
        <begin position="26"/>
        <end position="36"/>
    </location>
</feature>
<dbReference type="EnsemblPlants" id="OB05G31280.1">
    <property type="protein sequence ID" value="OB05G31280.1"/>
    <property type="gene ID" value="OB05G31280"/>
</dbReference>
<feature type="region of interest" description="Disordered" evidence="2">
    <location>
        <begin position="1"/>
        <end position="54"/>
    </location>
</feature>
<feature type="compositionally biased region" description="Acidic residues" evidence="2">
    <location>
        <begin position="1"/>
        <end position="25"/>
    </location>
</feature>
<dbReference type="Gramene" id="OB05G31280.1">
    <property type="protein sequence ID" value="OB05G31280.1"/>
    <property type="gene ID" value="OB05G31280"/>
</dbReference>
<evidence type="ECO:0000313" key="3">
    <source>
        <dbReference type="EnsemblPlants" id="OB05G31280.1"/>
    </source>
</evidence>
<proteinExistence type="inferred from homology"/>
<dbReference type="GO" id="GO:0010150">
    <property type="term" value="P:leaf senescence"/>
    <property type="evidence" value="ECO:0007669"/>
    <property type="project" value="UniProtKB-ARBA"/>
</dbReference>
<dbReference type="KEGG" id="obr:102719206"/>
<organism evidence="3">
    <name type="scientific">Oryza brachyantha</name>
    <name type="common">malo sina</name>
    <dbReference type="NCBI Taxonomy" id="4533"/>
    <lineage>
        <taxon>Eukaryota</taxon>
        <taxon>Viridiplantae</taxon>
        <taxon>Streptophyta</taxon>
        <taxon>Embryophyta</taxon>
        <taxon>Tracheophyta</taxon>
        <taxon>Spermatophyta</taxon>
        <taxon>Magnoliopsida</taxon>
        <taxon>Liliopsida</taxon>
        <taxon>Poales</taxon>
        <taxon>Poaceae</taxon>
        <taxon>BOP clade</taxon>
        <taxon>Oryzoideae</taxon>
        <taxon>Oryzeae</taxon>
        <taxon>Oryzinae</taxon>
        <taxon>Oryza</taxon>
    </lineage>
</organism>
<keyword evidence="4" id="KW-1185">Reference proteome</keyword>
<accession>J3M954</accession>
<evidence type="ECO:0000256" key="2">
    <source>
        <dbReference type="SAM" id="MobiDB-lite"/>
    </source>
</evidence>
<comment type="similarity">
    <text evidence="1">Belongs to the senescence regulator S40 family.</text>
</comment>
<dbReference type="Proteomes" id="UP000006038">
    <property type="component" value="Chromosome 5"/>
</dbReference>
<reference evidence="3" key="1">
    <citation type="journal article" date="2013" name="Nat. Commun.">
        <title>Whole-genome sequencing of Oryza brachyantha reveals mechanisms underlying Oryza genome evolution.</title>
        <authorList>
            <person name="Chen J."/>
            <person name="Huang Q."/>
            <person name="Gao D."/>
            <person name="Wang J."/>
            <person name="Lang Y."/>
            <person name="Liu T."/>
            <person name="Li B."/>
            <person name="Bai Z."/>
            <person name="Luis Goicoechea J."/>
            <person name="Liang C."/>
            <person name="Chen C."/>
            <person name="Zhang W."/>
            <person name="Sun S."/>
            <person name="Liao Y."/>
            <person name="Zhang X."/>
            <person name="Yang L."/>
            <person name="Song C."/>
            <person name="Wang M."/>
            <person name="Shi J."/>
            <person name="Liu G."/>
            <person name="Liu J."/>
            <person name="Zhou H."/>
            <person name="Zhou W."/>
            <person name="Yu Q."/>
            <person name="An N."/>
            <person name="Chen Y."/>
            <person name="Cai Q."/>
            <person name="Wang B."/>
            <person name="Liu B."/>
            <person name="Min J."/>
            <person name="Huang Y."/>
            <person name="Wu H."/>
            <person name="Li Z."/>
            <person name="Zhang Y."/>
            <person name="Yin Y."/>
            <person name="Song W."/>
            <person name="Jiang J."/>
            <person name="Jackson S.A."/>
            <person name="Wing R.A."/>
            <person name="Wang J."/>
            <person name="Chen M."/>
        </authorList>
    </citation>
    <scope>NUCLEOTIDE SEQUENCE [LARGE SCALE GENOMIC DNA]</scope>
    <source>
        <strain evidence="3">cv. IRGC 101232</strain>
    </source>
</reference>
<evidence type="ECO:0000256" key="1">
    <source>
        <dbReference type="ARBA" id="ARBA00034773"/>
    </source>
</evidence>
<name>J3M954_ORYBR</name>
<dbReference type="GeneID" id="102719206"/>
<dbReference type="InterPro" id="IPR007608">
    <property type="entry name" value="Senescence_reg_S40"/>
</dbReference>
<dbReference type="AlphaFoldDB" id="J3M954"/>
<dbReference type="Pfam" id="PF04520">
    <property type="entry name" value="Senescence_reg"/>
    <property type="match status" value="1"/>
</dbReference>
<reference evidence="3" key="2">
    <citation type="submission" date="2013-04" db="UniProtKB">
        <authorList>
            <consortium name="EnsemblPlants"/>
        </authorList>
    </citation>
    <scope>IDENTIFICATION</scope>
</reference>
<sequence length="150" mass="16417">MAMEVEEELDEFEVLWPDTDADADDAPPPAISPAPPSEQASMPRAKQQRCAAGSRPVDVPFKTALLHARWKYGGAKEEADDDHGSDVGKVAVVPPHLLLLFGLRRQQEEEEAAPAVSCTPPSLGPRPCKRARDLRHLRNSVLRMTGFIEG</sequence>
<dbReference type="RefSeq" id="XP_006654695.1">
    <property type="nucleotide sequence ID" value="XM_006654632.3"/>
</dbReference>
<protein>
    <submittedName>
        <fullName evidence="3">Uncharacterized protein</fullName>
    </submittedName>
</protein>
<evidence type="ECO:0000313" key="4">
    <source>
        <dbReference type="Proteomes" id="UP000006038"/>
    </source>
</evidence>
<dbReference type="PANTHER" id="PTHR33083:SF71">
    <property type="entry name" value="OS05G0531000 PROTEIN"/>
    <property type="match status" value="1"/>
</dbReference>
<gene>
    <name evidence="3" type="primary">LOC102719206</name>
</gene>
<dbReference type="HOGENOM" id="CLU_088831_2_1_1"/>
<dbReference type="OMA" id="PETCHTH"/>
<dbReference type="OrthoDB" id="688889at2759"/>
<dbReference type="PANTHER" id="PTHR33083">
    <property type="entry name" value="EXPRESSED PROTEIN"/>
    <property type="match status" value="1"/>
</dbReference>